<organism evidence="2 3">
    <name type="scientific">Paramuricea clavata</name>
    <name type="common">Red gorgonian</name>
    <name type="synonym">Violescent sea-whip</name>
    <dbReference type="NCBI Taxonomy" id="317549"/>
    <lineage>
        <taxon>Eukaryota</taxon>
        <taxon>Metazoa</taxon>
        <taxon>Cnidaria</taxon>
        <taxon>Anthozoa</taxon>
        <taxon>Octocorallia</taxon>
        <taxon>Malacalcyonacea</taxon>
        <taxon>Plexauridae</taxon>
        <taxon>Paramuricea</taxon>
    </lineage>
</organism>
<protein>
    <submittedName>
        <fullName evidence="2">Uncharacterized protein</fullName>
    </submittedName>
</protein>
<evidence type="ECO:0000256" key="1">
    <source>
        <dbReference type="SAM" id="MobiDB-lite"/>
    </source>
</evidence>
<evidence type="ECO:0000313" key="2">
    <source>
        <dbReference type="EMBL" id="CAB4027891.1"/>
    </source>
</evidence>
<dbReference type="OrthoDB" id="2430719at2759"/>
<dbReference type="PANTHER" id="PTHR46599">
    <property type="entry name" value="PIGGYBAC TRANSPOSABLE ELEMENT-DERIVED PROTEIN 4"/>
    <property type="match status" value="1"/>
</dbReference>
<comment type="caution">
    <text evidence="2">The sequence shown here is derived from an EMBL/GenBank/DDBJ whole genome shotgun (WGS) entry which is preliminary data.</text>
</comment>
<feature type="compositionally biased region" description="Basic and acidic residues" evidence="1">
    <location>
        <begin position="40"/>
        <end position="55"/>
    </location>
</feature>
<dbReference type="Proteomes" id="UP001152795">
    <property type="component" value="Unassembled WGS sequence"/>
</dbReference>
<dbReference type="EMBL" id="CACRXK020015095">
    <property type="protein sequence ID" value="CAB4027891.1"/>
    <property type="molecule type" value="Genomic_DNA"/>
</dbReference>
<reference evidence="2" key="1">
    <citation type="submission" date="2020-04" db="EMBL/GenBank/DDBJ databases">
        <authorList>
            <person name="Alioto T."/>
            <person name="Alioto T."/>
            <person name="Gomez Garrido J."/>
        </authorList>
    </citation>
    <scope>NUCLEOTIDE SEQUENCE</scope>
    <source>
        <strain evidence="2">A484AB</strain>
    </source>
</reference>
<proteinExistence type="predicted"/>
<evidence type="ECO:0000313" key="3">
    <source>
        <dbReference type="Proteomes" id="UP001152795"/>
    </source>
</evidence>
<dbReference type="PANTHER" id="PTHR46599:SF3">
    <property type="entry name" value="PIGGYBAC TRANSPOSABLE ELEMENT-DERIVED PROTEIN 4"/>
    <property type="match status" value="1"/>
</dbReference>
<feature type="region of interest" description="Disordered" evidence="1">
    <location>
        <begin position="1"/>
        <end position="93"/>
    </location>
</feature>
<dbReference type="Pfam" id="PF13843">
    <property type="entry name" value="DDE_Tnp_1_7"/>
    <property type="match status" value="1"/>
</dbReference>
<dbReference type="InterPro" id="IPR029526">
    <property type="entry name" value="PGBD"/>
</dbReference>
<sequence length="362" mass="40191">MATCSKRSRFSAEDVLGALEVRNESNSDRGGMSSGEESDIDRQLMDLDESMRYEEDFPDLVPSVGDAGGAGGDDEDDTEMLTLPENDDASADDEDDDYIPGAEIGTSSPVCGSGGDQTWKSYGDPDVGNDIPPFQPTRPPGLHFDQRTLKRTMTTASEFFHLFFSAEMLASIVTHTNTYAYNNIASGTHHTYTMADGSWKETTPEEIDRLIALLLYFGLVRGYHLFSDNFYSSVVLLRDLFDVGMLATGTISENRRQFPVSMKNGKQWAKKLERGSMRWERVPPCLCLQWIDNKVVSVLTTLDNANDKVPTERKTKTGNVWTNVIVDQPKAIDSLQILGDGVQFVTSRVQGTLRASDNYDRS</sequence>
<feature type="compositionally biased region" description="Acidic residues" evidence="1">
    <location>
        <begin position="72"/>
        <end position="93"/>
    </location>
</feature>
<keyword evidence="3" id="KW-1185">Reference proteome</keyword>
<name>A0A7D9JEE8_PARCT</name>
<accession>A0A7D9JEE8</accession>
<gene>
    <name evidence="2" type="ORF">PACLA_8A070773</name>
</gene>
<dbReference type="AlphaFoldDB" id="A0A7D9JEE8"/>